<dbReference type="EC" id="3.4.23.-" evidence="7"/>
<evidence type="ECO:0000313" key="7">
    <source>
        <dbReference type="EMBL" id="MFC7126693.1"/>
    </source>
</evidence>
<keyword evidence="3 6" id="KW-1133">Transmembrane helix</keyword>
<dbReference type="AlphaFoldDB" id="A0ABD5XCG8"/>
<dbReference type="Pfam" id="PF06550">
    <property type="entry name" value="SPP"/>
    <property type="match status" value="1"/>
</dbReference>
<keyword evidence="2 6" id="KW-0812">Transmembrane</keyword>
<feature type="transmembrane region" description="Helical" evidence="6">
    <location>
        <begin position="7"/>
        <end position="29"/>
    </location>
</feature>
<dbReference type="GO" id="GO:0006508">
    <property type="term" value="P:proteolysis"/>
    <property type="evidence" value="ECO:0007669"/>
    <property type="project" value="UniProtKB-KW"/>
</dbReference>
<dbReference type="EMBL" id="JBHSZQ010000047">
    <property type="protein sequence ID" value="MFC7126693.1"/>
    <property type="molecule type" value="Genomic_DNA"/>
</dbReference>
<evidence type="ECO:0000256" key="5">
    <source>
        <dbReference type="SAM" id="MobiDB-lite"/>
    </source>
</evidence>
<comment type="subcellular location">
    <subcellularLocation>
        <location evidence="1">Endomembrane system</location>
        <topology evidence="1">Multi-pass membrane protein</topology>
    </subcellularLocation>
</comment>
<feature type="transmembrane region" description="Helical" evidence="6">
    <location>
        <begin position="178"/>
        <end position="197"/>
    </location>
</feature>
<protein>
    <submittedName>
        <fullName evidence="7">Presenilin family intramembrane aspartyl protease PSH</fullName>
        <ecNumber evidence="7">3.4.23.-</ecNumber>
    </submittedName>
</protein>
<evidence type="ECO:0000256" key="2">
    <source>
        <dbReference type="ARBA" id="ARBA00022692"/>
    </source>
</evidence>
<name>A0ABD5XCG8_9EURY</name>
<organism evidence="7 8">
    <name type="scientific">Halovenus rubra</name>
    <dbReference type="NCBI Taxonomy" id="869890"/>
    <lineage>
        <taxon>Archaea</taxon>
        <taxon>Methanobacteriati</taxon>
        <taxon>Methanobacteriota</taxon>
        <taxon>Stenosarchaea group</taxon>
        <taxon>Halobacteria</taxon>
        <taxon>Halobacteriales</taxon>
        <taxon>Haloarculaceae</taxon>
        <taxon>Halovenus</taxon>
    </lineage>
</organism>
<evidence type="ECO:0000256" key="1">
    <source>
        <dbReference type="ARBA" id="ARBA00004127"/>
    </source>
</evidence>
<dbReference type="InterPro" id="IPR010545">
    <property type="entry name" value="SPP"/>
</dbReference>
<feature type="transmembrane region" description="Helical" evidence="6">
    <location>
        <begin position="106"/>
        <end position="126"/>
    </location>
</feature>
<dbReference type="InterPro" id="IPR006639">
    <property type="entry name" value="Preselin/SPP"/>
</dbReference>
<feature type="transmembrane region" description="Helical" evidence="6">
    <location>
        <begin position="311"/>
        <end position="339"/>
    </location>
</feature>
<sequence>MEHRRRTVLASVGIVLIFFLIQVGTLALVEPFQQEGHQVVEDTSDPTISIVYLAAIVVVTGLMLLAFKYGGESILRLVIIFAGSYIGFYVFDVLAPEAASVTVADVPVNVLAWGGAVAIGLALYLYPEWYVIDATGIVMGIGAAGLFGINFGILPALVLLSALAVYDAISVYGTEHMLTLASGAMDMKVPVVLVMPVSRSYSFIEDGGPEHVQSDEAADDEPADDSSATEPSSLGVTDIEALGTDGIAELDDDEVEQIELSVMDELDEKLTTALRERLPDRDALFIGLGDAVIPTVLVASAAFFIDTGPEVSLGVASASLPAVTAMGGILTGLVVLLWLVLKGRAHAGLPLLNGGAIAGYLIGALLSGLSIVEALGLDSFL</sequence>
<evidence type="ECO:0000313" key="8">
    <source>
        <dbReference type="Proteomes" id="UP001596414"/>
    </source>
</evidence>
<evidence type="ECO:0000256" key="4">
    <source>
        <dbReference type="ARBA" id="ARBA00023136"/>
    </source>
</evidence>
<feature type="transmembrane region" description="Helical" evidence="6">
    <location>
        <begin position="74"/>
        <end position="94"/>
    </location>
</feature>
<feature type="region of interest" description="Disordered" evidence="5">
    <location>
        <begin position="209"/>
        <end position="235"/>
    </location>
</feature>
<proteinExistence type="predicted"/>
<dbReference type="Proteomes" id="UP001596414">
    <property type="component" value="Unassembled WGS sequence"/>
</dbReference>
<feature type="transmembrane region" description="Helical" evidence="6">
    <location>
        <begin position="138"/>
        <end position="166"/>
    </location>
</feature>
<feature type="transmembrane region" description="Helical" evidence="6">
    <location>
        <begin position="351"/>
        <end position="372"/>
    </location>
</feature>
<dbReference type="GO" id="GO:0012505">
    <property type="term" value="C:endomembrane system"/>
    <property type="evidence" value="ECO:0007669"/>
    <property type="project" value="UniProtKB-SubCell"/>
</dbReference>
<dbReference type="SMART" id="SM00730">
    <property type="entry name" value="PSN"/>
    <property type="match status" value="1"/>
</dbReference>
<dbReference type="RefSeq" id="WP_267637499.1">
    <property type="nucleotide sequence ID" value="NZ_JAODIY010000009.1"/>
</dbReference>
<evidence type="ECO:0000256" key="3">
    <source>
        <dbReference type="ARBA" id="ARBA00022989"/>
    </source>
</evidence>
<dbReference type="GO" id="GO:0008233">
    <property type="term" value="F:peptidase activity"/>
    <property type="evidence" value="ECO:0007669"/>
    <property type="project" value="UniProtKB-KW"/>
</dbReference>
<accession>A0ABD5XCG8</accession>
<evidence type="ECO:0000256" key="6">
    <source>
        <dbReference type="SAM" id="Phobius"/>
    </source>
</evidence>
<feature type="transmembrane region" description="Helical" evidence="6">
    <location>
        <begin position="283"/>
        <end position="305"/>
    </location>
</feature>
<gene>
    <name evidence="7" type="ORF">ACFQJ7_11770</name>
</gene>
<dbReference type="NCBIfam" id="NF041679">
    <property type="entry name" value="IMP_arch_presen"/>
    <property type="match status" value="1"/>
</dbReference>
<feature type="transmembrane region" description="Helical" evidence="6">
    <location>
        <begin position="49"/>
        <end position="67"/>
    </location>
</feature>
<comment type="caution">
    <text evidence="7">The sequence shown here is derived from an EMBL/GenBank/DDBJ whole genome shotgun (WGS) entry which is preliminary data.</text>
</comment>
<keyword evidence="7" id="KW-0645">Protease</keyword>
<keyword evidence="4 6" id="KW-0472">Membrane</keyword>
<keyword evidence="7" id="KW-0378">Hydrolase</keyword>
<reference evidence="7 8" key="1">
    <citation type="journal article" date="2014" name="Int. J. Syst. Evol. Microbiol.">
        <title>Complete genome sequence of Corynebacterium casei LMG S-19264T (=DSM 44701T), isolated from a smear-ripened cheese.</title>
        <authorList>
            <consortium name="US DOE Joint Genome Institute (JGI-PGF)"/>
            <person name="Walter F."/>
            <person name="Albersmeier A."/>
            <person name="Kalinowski J."/>
            <person name="Ruckert C."/>
        </authorList>
    </citation>
    <scope>NUCLEOTIDE SEQUENCE [LARGE SCALE GENOMIC DNA]</scope>
    <source>
        <strain evidence="7 8">CGMCC 4.7215</strain>
    </source>
</reference>